<proteinExistence type="predicted"/>
<evidence type="ECO:0000256" key="1">
    <source>
        <dbReference type="SAM" id="Coils"/>
    </source>
</evidence>
<accession>A0AAV7E0W3</accession>
<evidence type="ECO:0000313" key="3">
    <source>
        <dbReference type="Proteomes" id="UP000825729"/>
    </source>
</evidence>
<gene>
    <name evidence="2" type="ORF">H6P81_017390</name>
</gene>
<protein>
    <submittedName>
        <fullName evidence="2">Uncharacterized protein</fullName>
    </submittedName>
</protein>
<dbReference type="AlphaFoldDB" id="A0AAV7E0W3"/>
<dbReference type="Proteomes" id="UP000825729">
    <property type="component" value="Unassembled WGS sequence"/>
</dbReference>
<sequence length="318" mass="36905">MALEKKKTMLGFEGKQQESNEERIAFCSGFTRSSRPFSMEDNLIISFIYLTQLFYNWRNPNCKGNLLPGSLGFPLIEETFTFFSPYKASDLHPFVKNREERYGSIFKTGVHATTPSLIQKVGSSLSEGSKKTTTLEKIQTQTVKTTEAALHTYQKCQYAVIHGTQILPLVGQTLPLFVYTIQSFQLMVVRKKQMRCFMQKKKFHRVEKWMRRSRIVADVLGYRSGYIKGQGTAQQRIARGPRGVSSSQQVEAMVTGIREEYVREIQTLKDENASMRVEHSREIQQLREENNKQKQEMQQLLDKNRQQMQEMLEMIRSI</sequence>
<organism evidence="2 3">
    <name type="scientific">Aristolochia fimbriata</name>
    <name type="common">White veined hardy Dutchman's pipe vine</name>
    <dbReference type="NCBI Taxonomy" id="158543"/>
    <lineage>
        <taxon>Eukaryota</taxon>
        <taxon>Viridiplantae</taxon>
        <taxon>Streptophyta</taxon>
        <taxon>Embryophyta</taxon>
        <taxon>Tracheophyta</taxon>
        <taxon>Spermatophyta</taxon>
        <taxon>Magnoliopsida</taxon>
        <taxon>Magnoliidae</taxon>
        <taxon>Piperales</taxon>
        <taxon>Aristolochiaceae</taxon>
        <taxon>Aristolochia</taxon>
    </lineage>
</organism>
<evidence type="ECO:0000313" key="2">
    <source>
        <dbReference type="EMBL" id="KAG9441536.1"/>
    </source>
</evidence>
<keyword evidence="3" id="KW-1185">Reference proteome</keyword>
<feature type="coiled-coil region" evidence="1">
    <location>
        <begin position="258"/>
        <end position="314"/>
    </location>
</feature>
<dbReference type="EMBL" id="JAINDJ010000007">
    <property type="protein sequence ID" value="KAG9441536.1"/>
    <property type="molecule type" value="Genomic_DNA"/>
</dbReference>
<keyword evidence="1" id="KW-0175">Coiled coil</keyword>
<comment type="caution">
    <text evidence="2">The sequence shown here is derived from an EMBL/GenBank/DDBJ whole genome shotgun (WGS) entry which is preliminary data.</text>
</comment>
<name>A0AAV7E0W3_ARIFI</name>
<reference evidence="2 3" key="1">
    <citation type="submission" date="2021-07" db="EMBL/GenBank/DDBJ databases">
        <title>The Aristolochia fimbriata genome: insights into angiosperm evolution, floral development and chemical biosynthesis.</title>
        <authorList>
            <person name="Jiao Y."/>
        </authorList>
    </citation>
    <scope>NUCLEOTIDE SEQUENCE [LARGE SCALE GENOMIC DNA]</scope>
    <source>
        <strain evidence="2">IBCAS-2021</strain>
        <tissue evidence="2">Leaf</tissue>
    </source>
</reference>